<comment type="caution">
    <text evidence="2">The sequence shown here is derived from an EMBL/GenBank/DDBJ whole genome shotgun (WGS) entry which is preliminary data.</text>
</comment>
<gene>
    <name evidence="2" type="ORF">HAX54_027686</name>
</gene>
<keyword evidence="3" id="KW-1185">Reference proteome</keyword>
<keyword evidence="1" id="KW-0175">Coiled coil</keyword>
<protein>
    <submittedName>
        <fullName evidence="2">Uncharacterized protein</fullName>
    </submittedName>
</protein>
<feature type="coiled-coil region" evidence="1">
    <location>
        <begin position="137"/>
        <end position="164"/>
    </location>
</feature>
<organism evidence="2 3">
    <name type="scientific">Datura stramonium</name>
    <name type="common">Jimsonweed</name>
    <name type="synonym">Common thornapple</name>
    <dbReference type="NCBI Taxonomy" id="4076"/>
    <lineage>
        <taxon>Eukaryota</taxon>
        <taxon>Viridiplantae</taxon>
        <taxon>Streptophyta</taxon>
        <taxon>Embryophyta</taxon>
        <taxon>Tracheophyta</taxon>
        <taxon>Spermatophyta</taxon>
        <taxon>Magnoliopsida</taxon>
        <taxon>eudicotyledons</taxon>
        <taxon>Gunneridae</taxon>
        <taxon>Pentapetalae</taxon>
        <taxon>asterids</taxon>
        <taxon>lamiids</taxon>
        <taxon>Solanales</taxon>
        <taxon>Solanaceae</taxon>
        <taxon>Solanoideae</taxon>
        <taxon>Datureae</taxon>
        <taxon>Datura</taxon>
    </lineage>
</organism>
<evidence type="ECO:0000313" key="2">
    <source>
        <dbReference type="EMBL" id="MCD7455285.1"/>
    </source>
</evidence>
<name>A0ABS8S8Y2_DATST</name>
<reference evidence="2 3" key="1">
    <citation type="journal article" date="2021" name="BMC Genomics">
        <title>Datura genome reveals duplications of psychoactive alkaloid biosynthetic genes and high mutation rate following tissue culture.</title>
        <authorList>
            <person name="Rajewski A."/>
            <person name="Carter-House D."/>
            <person name="Stajich J."/>
            <person name="Litt A."/>
        </authorList>
    </citation>
    <scope>NUCLEOTIDE SEQUENCE [LARGE SCALE GENOMIC DNA]</scope>
    <source>
        <strain evidence="2">AR-01</strain>
    </source>
</reference>
<dbReference type="Proteomes" id="UP000823775">
    <property type="component" value="Unassembled WGS sequence"/>
</dbReference>
<sequence>MDIAAEDLWDTLLPGSWNTHRDAPSGVPSQTPPFCVRSGLLAGPVLFPVSSLGLDSPTYASIPSASWERDLAQYREVMLLIAEGINFTSHPVRLANYLKPVISTEDHKRMVEVPLDCLANHSVHVTARASLLATKNLQRWLNEKKDLKLRCEKHERNLSSAREQFAFVETLAYHCFEIEVLKASVGKISSERDTYREDALHHYVESKALLQENVAQAELSEGLLS</sequence>
<evidence type="ECO:0000256" key="1">
    <source>
        <dbReference type="SAM" id="Coils"/>
    </source>
</evidence>
<evidence type="ECO:0000313" key="3">
    <source>
        <dbReference type="Proteomes" id="UP000823775"/>
    </source>
</evidence>
<dbReference type="EMBL" id="JACEIK010000338">
    <property type="protein sequence ID" value="MCD7455285.1"/>
    <property type="molecule type" value="Genomic_DNA"/>
</dbReference>
<proteinExistence type="predicted"/>
<accession>A0ABS8S8Y2</accession>